<evidence type="ECO:0000256" key="2">
    <source>
        <dbReference type="SAM" id="Phobius"/>
    </source>
</evidence>
<dbReference type="OrthoDB" id="3352285at2759"/>
<proteinExistence type="predicted"/>
<feature type="transmembrane region" description="Helical" evidence="2">
    <location>
        <begin position="43"/>
        <end position="63"/>
    </location>
</feature>
<keyword evidence="2" id="KW-1133">Transmembrane helix</keyword>
<evidence type="ECO:0000256" key="1">
    <source>
        <dbReference type="SAM" id="MobiDB-lite"/>
    </source>
</evidence>
<feature type="transmembrane region" description="Helical" evidence="2">
    <location>
        <begin position="75"/>
        <end position="100"/>
    </location>
</feature>
<feature type="non-terminal residue" evidence="4">
    <location>
        <position position="1"/>
    </location>
</feature>
<dbReference type="EMBL" id="JANBPK010000758">
    <property type="protein sequence ID" value="KAJ2932845.1"/>
    <property type="molecule type" value="Genomic_DNA"/>
</dbReference>
<feature type="region of interest" description="Disordered" evidence="1">
    <location>
        <begin position="239"/>
        <end position="320"/>
    </location>
</feature>
<dbReference type="AlphaFoldDB" id="A0A9W8JL54"/>
<evidence type="ECO:0000313" key="3">
    <source>
        <dbReference type="EMBL" id="KAJ2929061.1"/>
    </source>
</evidence>
<sequence length="320" mass="34403">MDYFQVCPESGSVERLILTGELKGPPPSYAFVTRVYKRSLRPVVLAVAFLGGLWSLFAAIGFYRNVPYYNRQGASALAIISIILGSIYTLICIIEGFGLFAGATQRLGPVRIFAWLSGLVFILVAGIGLTRVVIHFTMKNSIINSCISAVDGGTYVYSGFWGPITSSRIDTASATRWCERSWDRGSWSEIIAFLAVSFLAALFASVAFGFYRQLLDPSSVANSWRAPVRTEAYASHYAPPYSAGQPYPPPPNGPYTPAGVPPYGGYQNQWGAPAGPPPDQNKPPGYEGWGYSGGAPDNKDPFAGGQGTSGEQPQRGDGRG</sequence>
<feature type="transmembrane region" description="Helical" evidence="2">
    <location>
        <begin position="112"/>
        <end position="134"/>
    </location>
</feature>
<keyword evidence="2" id="KW-0812">Transmembrane</keyword>
<dbReference type="Proteomes" id="UP001140091">
    <property type="component" value="Unassembled WGS sequence"/>
</dbReference>
<comment type="caution">
    <text evidence="4">The sequence shown here is derived from an EMBL/GenBank/DDBJ whole genome shotgun (WGS) entry which is preliminary data.</text>
</comment>
<reference evidence="4" key="1">
    <citation type="submission" date="2022-06" db="EMBL/GenBank/DDBJ databases">
        <title>Genome Sequence of Candolleomyces eurysporus.</title>
        <authorList>
            <person name="Buettner E."/>
        </authorList>
    </citation>
    <scope>NUCLEOTIDE SEQUENCE</scope>
    <source>
        <strain evidence="4">VTCC 930004</strain>
    </source>
</reference>
<dbReference type="EMBL" id="JANBPK010000903">
    <property type="protein sequence ID" value="KAJ2929061.1"/>
    <property type="molecule type" value="Genomic_DNA"/>
</dbReference>
<gene>
    <name evidence="4" type="ORF">H1R20_g4250</name>
    <name evidence="3" type="ORF">H1R20_g8033</name>
</gene>
<keyword evidence="2" id="KW-0472">Membrane</keyword>
<feature type="transmembrane region" description="Helical" evidence="2">
    <location>
        <begin position="190"/>
        <end position="211"/>
    </location>
</feature>
<evidence type="ECO:0000313" key="5">
    <source>
        <dbReference type="Proteomes" id="UP001140091"/>
    </source>
</evidence>
<keyword evidence="5" id="KW-1185">Reference proteome</keyword>
<accession>A0A9W8JL54</accession>
<protein>
    <submittedName>
        <fullName evidence="4">Uncharacterized protein</fullName>
    </submittedName>
</protein>
<name>A0A9W8JL54_9AGAR</name>
<organism evidence="4 5">
    <name type="scientific">Candolleomyces eurysporus</name>
    <dbReference type="NCBI Taxonomy" id="2828524"/>
    <lineage>
        <taxon>Eukaryota</taxon>
        <taxon>Fungi</taxon>
        <taxon>Dikarya</taxon>
        <taxon>Basidiomycota</taxon>
        <taxon>Agaricomycotina</taxon>
        <taxon>Agaricomycetes</taxon>
        <taxon>Agaricomycetidae</taxon>
        <taxon>Agaricales</taxon>
        <taxon>Agaricineae</taxon>
        <taxon>Psathyrellaceae</taxon>
        <taxon>Candolleomyces</taxon>
    </lineage>
</organism>
<evidence type="ECO:0000313" key="4">
    <source>
        <dbReference type="EMBL" id="KAJ2932845.1"/>
    </source>
</evidence>